<feature type="transmembrane region" description="Helical" evidence="1">
    <location>
        <begin position="20"/>
        <end position="40"/>
    </location>
</feature>
<evidence type="ECO:0000256" key="1">
    <source>
        <dbReference type="SAM" id="Phobius"/>
    </source>
</evidence>
<dbReference type="RefSeq" id="WP_081130273.1">
    <property type="nucleotide sequence ID" value="NZ_LDOS01000005.1"/>
</dbReference>
<dbReference type="Proteomes" id="UP000307749">
    <property type="component" value="Unassembled WGS sequence"/>
</dbReference>
<dbReference type="Pfam" id="PF08805">
    <property type="entry name" value="PilS"/>
    <property type="match status" value="1"/>
</dbReference>
<keyword evidence="4" id="KW-1185">Reference proteome</keyword>
<evidence type="ECO:0000313" key="3">
    <source>
        <dbReference type="EMBL" id="THD11329.1"/>
    </source>
</evidence>
<keyword evidence="1" id="KW-1133">Transmembrane helix</keyword>
<accession>A0A4S3KQP9</accession>
<dbReference type="SUPFAM" id="SSF54523">
    <property type="entry name" value="Pili subunits"/>
    <property type="match status" value="1"/>
</dbReference>
<evidence type="ECO:0000259" key="2">
    <source>
        <dbReference type="Pfam" id="PF08805"/>
    </source>
</evidence>
<keyword evidence="1" id="KW-0472">Membrane</keyword>
<sequence>MNVYRIRNPQKKRALGQISIEYVIVIALVALALVGIIIYATRGRHEQNVNAEASNLTTMVGAVQKQYNTDPNGFANVTAPTIIDNGDVPSQLVQGTTIVSGFGSPITVAPATTYAADDSVSFTYDVPPDECSNFVQAVASDFVTISVGGTDVKNVAGGVPTVSNATLGTQCSSTAGAQVPIIFTATR</sequence>
<dbReference type="Gene3D" id="3.30.1690.10">
    <property type="entry name" value="TcpA-like pilin"/>
    <property type="match status" value="1"/>
</dbReference>
<reference evidence="3 4" key="1">
    <citation type="submission" date="2017-02" db="EMBL/GenBank/DDBJ databases">
        <title>Whole genome sequencing of Metallibacterium scheffleri DSM 24874 (T).</title>
        <authorList>
            <person name="Kumar S."/>
            <person name="Patil P."/>
            <person name="Patil P.B."/>
        </authorList>
    </citation>
    <scope>NUCLEOTIDE SEQUENCE [LARGE SCALE GENOMIC DNA]</scope>
    <source>
        <strain evidence="3 4">DSM 24874</strain>
    </source>
</reference>
<dbReference type="InterPro" id="IPR014911">
    <property type="entry name" value="PilS_N"/>
</dbReference>
<organism evidence="3 4">
    <name type="scientific">Metallibacterium scheffleri</name>
    <dbReference type="NCBI Taxonomy" id="993689"/>
    <lineage>
        <taxon>Bacteria</taxon>
        <taxon>Pseudomonadati</taxon>
        <taxon>Pseudomonadota</taxon>
        <taxon>Gammaproteobacteria</taxon>
        <taxon>Lysobacterales</taxon>
        <taxon>Rhodanobacteraceae</taxon>
        <taxon>Metallibacterium</taxon>
    </lineage>
</organism>
<dbReference type="STRING" id="993689.GCA_002077135_00231"/>
<dbReference type="EMBL" id="MWQO01000014">
    <property type="protein sequence ID" value="THD11329.1"/>
    <property type="molecule type" value="Genomic_DNA"/>
</dbReference>
<proteinExistence type="predicted"/>
<name>A0A4S3KQP9_9GAMM</name>
<evidence type="ECO:0000313" key="4">
    <source>
        <dbReference type="Proteomes" id="UP000307749"/>
    </source>
</evidence>
<keyword evidence="1" id="KW-0812">Transmembrane</keyword>
<dbReference type="AlphaFoldDB" id="A0A4S3KQP9"/>
<comment type="caution">
    <text evidence="3">The sequence shown here is derived from an EMBL/GenBank/DDBJ whole genome shotgun (WGS) entry which is preliminary data.</text>
</comment>
<protein>
    <recommendedName>
        <fullName evidence="2">Type 4 secretion system PilS N-terminal domain-containing protein</fullName>
    </recommendedName>
</protein>
<gene>
    <name evidence="3" type="ORF">B1806_04200</name>
</gene>
<feature type="domain" description="Type 4 secretion system PilS N-terminal" evidence="2">
    <location>
        <begin position="47"/>
        <end position="184"/>
    </location>
</feature>
<dbReference type="InterPro" id="IPR045584">
    <property type="entry name" value="Pilin-like"/>
</dbReference>